<feature type="transmembrane region" description="Helical" evidence="2">
    <location>
        <begin position="131"/>
        <end position="157"/>
    </location>
</feature>
<proteinExistence type="predicted"/>
<dbReference type="AlphaFoldDB" id="A0A7R8Z9K1"/>
<keyword evidence="2" id="KW-0812">Transmembrane</keyword>
<name>A0A7R8Z9K1_TIMDO</name>
<evidence type="ECO:0000313" key="3">
    <source>
        <dbReference type="EMBL" id="CAD7197118.1"/>
    </source>
</evidence>
<feature type="compositionally biased region" description="Basic and acidic residues" evidence="1">
    <location>
        <begin position="36"/>
        <end position="45"/>
    </location>
</feature>
<keyword evidence="2" id="KW-1133">Transmembrane helix</keyword>
<evidence type="ECO:0000256" key="2">
    <source>
        <dbReference type="SAM" id="Phobius"/>
    </source>
</evidence>
<gene>
    <name evidence="3" type="ORF">TDIB3V08_LOCUS3435</name>
</gene>
<organism evidence="3">
    <name type="scientific">Timema douglasi</name>
    <name type="common">Walking stick</name>
    <dbReference type="NCBI Taxonomy" id="61478"/>
    <lineage>
        <taxon>Eukaryota</taxon>
        <taxon>Metazoa</taxon>
        <taxon>Ecdysozoa</taxon>
        <taxon>Arthropoda</taxon>
        <taxon>Hexapoda</taxon>
        <taxon>Insecta</taxon>
        <taxon>Pterygota</taxon>
        <taxon>Neoptera</taxon>
        <taxon>Polyneoptera</taxon>
        <taxon>Phasmatodea</taxon>
        <taxon>Timematodea</taxon>
        <taxon>Timematoidea</taxon>
        <taxon>Timematidae</taxon>
        <taxon>Timema</taxon>
    </lineage>
</organism>
<dbReference type="EMBL" id="OA565490">
    <property type="protein sequence ID" value="CAD7197118.1"/>
    <property type="molecule type" value="Genomic_DNA"/>
</dbReference>
<feature type="region of interest" description="Disordered" evidence="1">
    <location>
        <begin position="16"/>
        <end position="45"/>
    </location>
</feature>
<accession>A0A7R8Z9K1</accession>
<evidence type="ECO:0000256" key="1">
    <source>
        <dbReference type="SAM" id="MobiDB-lite"/>
    </source>
</evidence>
<protein>
    <submittedName>
        <fullName evidence="3">Uncharacterized protein</fullName>
    </submittedName>
</protein>
<sequence>MNAALTALRALSEMGLDSVSPSGGGHKDPVNQVDGKNAKRETKKEMGGVDNIKRWNLLGPLQTYHTPGMMAGLHLADVSFLGVSTRLRVHQMYCDQGQNPVDCRRGRPPGVKFAIEDFSSFAYIMQLPRHLVYYFILDWFPVLVALSGYCFICPFQMSQSTVQFLQSSVHGTLAFEQEHCVRHSEQLHLTNSLQAAQIEGREDQTGTHSPAALVHPHPSGPGTLSITEQARLQTCSAWYAERRQCCLNASLVGGKLDRLRLFERATEAILSQMELTSSSFTPIDALRQLFRLGIGPDSSGFVITSAAVSRIEKSLEF</sequence>
<keyword evidence="2" id="KW-0472">Membrane</keyword>
<reference evidence="3" key="1">
    <citation type="submission" date="2020-11" db="EMBL/GenBank/DDBJ databases">
        <authorList>
            <person name="Tran Van P."/>
        </authorList>
    </citation>
    <scope>NUCLEOTIDE SEQUENCE</scope>
</reference>